<dbReference type="PROSITE" id="PS51471">
    <property type="entry name" value="FE2OG_OXY"/>
    <property type="match status" value="1"/>
</dbReference>
<dbReference type="Pfam" id="PF14226">
    <property type="entry name" value="DIOX_N"/>
    <property type="match status" value="1"/>
</dbReference>
<evidence type="ECO:0000313" key="5">
    <source>
        <dbReference type="Proteomes" id="UP001203852"/>
    </source>
</evidence>
<reference evidence="4" key="1">
    <citation type="journal article" date="2022" name="bioRxiv">
        <title>Deciphering the potential niche of two novel black yeast fungi from a biological soil crust based on their genomes, phenotypes, and melanin regulation.</title>
        <authorList>
            <consortium name="DOE Joint Genome Institute"/>
            <person name="Carr E.C."/>
            <person name="Barton Q."/>
            <person name="Grambo S."/>
            <person name="Sullivan M."/>
            <person name="Renfro C.M."/>
            <person name="Kuo A."/>
            <person name="Pangilinan J."/>
            <person name="Lipzen A."/>
            <person name="Keymanesh K."/>
            <person name="Savage E."/>
            <person name="Barry K."/>
            <person name="Grigoriev I.V."/>
            <person name="Riekhof W.R."/>
            <person name="Harris S.S."/>
        </authorList>
    </citation>
    <scope>NUCLEOTIDE SEQUENCE</scope>
    <source>
        <strain evidence="4">JF 03-4F</strain>
    </source>
</reference>
<name>A0AAN6IA46_9EURO</name>
<dbReference type="GO" id="GO:0044283">
    <property type="term" value="P:small molecule biosynthetic process"/>
    <property type="evidence" value="ECO:0007669"/>
    <property type="project" value="UniProtKB-ARBA"/>
</dbReference>
<dbReference type="InterPro" id="IPR005123">
    <property type="entry name" value="Oxoglu/Fe-dep_dioxygenase_dom"/>
</dbReference>
<protein>
    <submittedName>
        <fullName evidence="4">2OG-Fe(II) oxygenase</fullName>
    </submittedName>
</protein>
<evidence type="ECO:0000313" key="4">
    <source>
        <dbReference type="EMBL" id="KAI1609771.1"/>
    </source>
</evidence>
<keyword evidence="5" id="KW-1185">Reference proteome</keyword>
<dbReference type="InterPro" id="IPR050231">
    <property type="entry name" value="Iron_ascorbate_oxido_reductase"/>
</dbReference>
<keyword evidence="2" id="KW-0408">Iron</keyword>
<dbReference type="InterPro" id="IPR044861">
    <property type="entry name" value="IPNS-like_FE2OG_OXY"/>
</dbReference>
<dbReference type="GO" id="GO:0016491">
    <property type="term" value="F:oxidoreductase activity"/>
    <property type="evidence" value="ECO:0007669"/>
    <property type="project" value="UniProtKB-KW"/>
</dbReference>
<dbReference type="PANTHER" id="PTHR47990">
    <property type="entry name" value="2-OXOGLUTARATE (2OG) AND FE(II)-DEPENDENT OXYGENASE SUPERFAMILY PROTEIN-RELATED"/>
    <property type="match status" value="1"/>
</dbReference>
<keyword evidence="2" id="KW-0479">Metal-binding</keyword>
<feature type="domain" description="Fe2OG dioxygenase" evidence="3">
    <location>
        <begin position="185"/>
        <end position="299"/>
    </location>
</feature>
<dbReference type="Proteomes" id="UP001203852">
    <property type="component" value="Unassembled WGS sequence"/>
</dbReference>
<evidence type="ECO:0000256" key="1">
    <source>
        <dbReference type="ARBA" id="ARBA00008056"/>
    </source>
</evidence>
<evidence type="ECO:0000256" key="2">
    <source>
        <dbReference type="RuleBase" id="RU003682"/>
    </source>
</evidence>
<accession>A0AAN6IA46</accession>
<dbReference type="InterPro" id="IPR027443">
    <property type="entry name" value="IPNS-like_sf"/>
</dbReference>
<comment type="similarity">
    <text evidence="1 2">Belongs to the iron/ascorbate-dependent oxidoreductase family.</text>
</comment>
<comment type="caution">
    <text evidence="4">The sequence shown here is derived from an EMBL/GenBank/DDBJ whole genome shotgun (WGS) entry which is preliminary data.</text>
</comment>
<dbReference type="SUPFAM" id="SSF51197">
    <property type="entry name" value="Clavaminate synthase-like"/>
    <property type="match status" value="1"/>
</dbReference>
<dbReference type="InterPro" id="IPR026992">
    <property type="entry name" value="DIOX_N"/>
</dbReference>
<dbReference type="PRINTS" id="PR00682">
    <property type="entry name" value="IPNSYNTHASE"/>
</dbReference>
<dbReference type="Pfam" id="PF03171">
    <property type="entry name" value="2OG-FeII_Oxy"/>
    <property type="match status" value="1"/>
</dbReference>
<evidence type="ECO:0000259" key="3">
    <source>
        <dbReference type="PROSITE" id="PS51471"/>
    </source>
</evidence>
<dbReference type="Gene3D" id="2.60.120.330">
    <property type="entry name" value="B-lactam Antibiotic, Isopenicillin N Synthase, Chain"/>
    <property type="match status" value="1"/>
</dbReference>
<dbReference type="GO" id="GO:0046872">
    <property type="term" value="F:metal ion binding"/>
    <property type="evidence" value="ECO:0007669"/>
    <property type="project" value="UniProtKB-KW"/>
</dbReference>
<keyword evidence="2" id="KW-0560">Oxidoreductase</keyword>
<organism evidence="4 5">
    <name type="scientific">Exophiala viscosa</name>
    <dbReference type="NCBI Taxonomy" id="2486360"/>
    <lineage>
        <taxon>Eukaryota</taxon>
        <taxon>Fungi</taxon>
        <taxon>Dikarya</taxon>
        <taxon>Ascomycota</taxon>
        <taxon>Pezizomycotina</taxon>
        <taxon>Eurotiomycetes</taxon>
        <taxon>Chaetothyriomycetidae</taxon>
        <taxon>Chaetothyriales</taxon>
        <taxon>Herpotrichiellaceae</taxon>
        <taxon>Exophiala</taxon>
    </lineage>
</organism>
<sequence>MSTIMAKGAFEIPLVDFSRYLHGSEHDQKACVEEIMKGFTTSGFVYLQNSGLDPATAFQWAEEYFALSPDEKRKYPNVDPKANRGYSGMGVEKVTNADLTNEEDIEELRKIFPDIKESLELGSETSYGYPEKGSTNHLPEDTLPGISDGIMTFFTQCDKLQKQLMSAIATGLGLDKTYFLPHISAGDHCLRLLHYPSVPKSVLTAEGAVRAGAHTDYGTVTLLFQDGSGGLQARTPSGEYVDVPPIPGAIVINAGDLLQIWTNDVIKSTFHRVVSPPDAKTTEDGDFSARYSIAFFSHPDHDKLVSAIEACVTESRPKKYEPVMPIDWMVKRLQATY</sequence>
<dbReference type="EMBL" id="MU404359">
    <property type="protein sequence ID" value="KAI1609771.1"/>
    <property type="molecule type" value="Genomic_DNA"/>
</dbReference>
<proteinExistence type="inferred from homology"/>
<dbReference type="AlphaFoldDB" id="A0AAN6IA46"/>
<gene>
    <name evidence="4" type="ORF">EDD36DRAFT_481373</name>
</gene>